<evidence type="ECO:0000256" key="1">
    <source>
        <dbReference type="ARBA" id="ARBA00004141"/>
    </source>
</evidence>
<keyword evidence="7 13" id="KW-0812">Transmembrane</keyword>
<dbReference type="InterPro" id="IPR035906">
    <property type="entry name" value="MetI-like_sf"/>
</dbReference>
<evidence type="ECO:0000256" key="11">
    <source>
        <dbReference type="ARBA" id="ARBA00022989"/>
    </source>
</evidence>
<keyword evidence="11 13" id="KW-1133">Transmembrane helix</keyword>
<reference evidence="17 18" key="1">
    <citation type="submission" date="2020-08" db="EMBL/GenBank/DDBJ databases">
        <title>Sequencing the genomes of 1000 actinobacteria strains.</title>
        <authorList>
            <person name="Klenk H.-P."/>
        </authorList>
    </citation>
    <scope>NUCLEOTIDE SEQUENCE [LARGE SCALE GENOMIC DNA]</scope>
    <source>
        <strain evidence="17 18">DSM 12511</strain>
    </source>
</reference>
<feature type="transmembrane region" description="Helical" evidence="13">
    <location>
        <begin position="137"/>
        <end position="156"/>
    </location>
</feature>
<dbReference type="InterPro" id="IPR025966">
    <property type="entry name" value="OppC_N"/>
</dbReference>
<organism evidence="17 18">
    <name type="scientific">Microbacterium thalassium</name>
    <dbReference type="NCBI Taxonomy" id="362649"/>
    <lineage>
        <taxon>Bacteria</taxon>
        <taxon>Bacillati</taxon>
        <taxon>Actinomycetota</taxon>
        <taxon>Actinomycetes</taxon>
        <taxon>Micrococcales</taxon>
        <taxon>Microbacteriaceae</taxon>
        <taxon>Microbacterium</taxon>
    </lineage>
</organism>
<dbReference type="InterPro" id="IPR013563">
    <property type="entry name" value="Oligopep_ABC_C"/>
</dbReference>
<keyword evidence="12 13" id="KW-0472">Membrane</keyword>
<evidence type="ECO:0000256" key="14">
    <source>
        <dbReference type="SAM" id="MobiDB-lite"/>
    </source>
</evidence>
<comment type="subcellular location">
    <subcellularLocation>
        <location evidence="13">Cell membrane</location>
        <topology evidence="13">Multi-pass membrane protein</topology>
    </subcellularLocation>
    <subcellularLocation>
        <location evidence="2">Cell membrane</location>
        <topology evidence="2">Peripheral membrane protein</topology>
    </subcellularLocation>
    <subcellularLocation>
        <location evidence="1">Membrane</location>
        <topology evidence="1">Multi-pass membrane protein</topology>
    </subcellularLocation>
</comment>
<dbReference type="PROSITE" id="PS00211">
    <property type="entry name" value="ABC_TRANSPORTER_1"/>
    <property type="match status" value="1"/>
</dbReference>
<accession>A0A7X0FLY7</accession>
<dbReference type="AlphaFoldDB" id="A0A7X0FLY7"/>
<dbReference type="PANTHER" id="PTHR43297:SF14">
    <property type="entry name" value="ATPASE AAA-TYPE CORE DOMAIN-CONTAINING PROTEIN"/>
    <property type="match status" value="1"/>
</dbReference>
<feature type="compositionally biased region" description="Low complexity" evidence="14">
    <location>
        <begin position="334"/>
        <end position="348"/>
    </location>
</feature>
<dbReference type="Gene3D" id="1.10.3720.10">
    <property type="entry name" value="MetI-like"/>
    <property type="match status" value="1"/>
</dbReference>
<dbReference type="Proteomes" id="UP000537775">
    <property type="component" value="Unassembled WGS sequence"/>
</dbReference>
<dbReference type="FunFam" id="3.40.50.300:FF:000016">
    <property type="entry name" value="Oligopeptide ABC transporter ATP-binding component"/>
    <property type="match status" value="1"/>
</dbReference>
<protein>
    <submittedName>
        <fullName evidence="17">Peptide/nickel transport system permease protein</fullName>
    </submittedName>
</protein>
<evidence type="ECO:0000259" key="15">
    <source>
        <dbReference type="PROSITE" id="PS50893"/>
    </source>
</evidence>
<feature type="transmembrane region" description="Helical" evidence="13">
    <location>
        <begin position="37"/>
        <end position="59"/>
    </location>
</feature>
<dbReference type="Pfam" id="PF08352">
    <property type="entry name" value="oligo_HPY"/>
    <property type="match status" value="1"/>
</dbReference>
<evidence type="ECO:0000313" key="17">
    <source>
        <dbReference type="EMBL" id="MBB6389934.1"/>
    </source>
</evidence>
<dbReference type="CDD" id="cd03257">
    <property type="entry name" value="ABC_NikE_OppD_transporters"/>
    <property type="match status" value="1"/>
</dbReference>
<evidence type="ECO:0000259" key="16">
    <source>
        <dbReference type="PROSITE" id="PS50928"/>
    </source>
</evidence>
<evidence type="ECO:0000256" key="3">
    <source>
        <dbReference type="ARBA" id="ARBA00005417"/>
    </source>
</evidence>
<dbReference type="SUPFAM" id="SSF161098">
    <property type="entry name" value="MetI-like"/>
    <property type="match status" value="1"/>
</dbReference>
<dbReference type="GO" id="GO:0015833">
    <property type="term" value="P:peptide transport"/>
    <property type="evidence" value="ECO:0007669"/>
    <property type="project" value="InterPro"/>
</dbReference>
<dbReference type="CDD" id="cd06261">
    <property type="entry name" value="TM_PBP2"/>
    <property type="match status" value="1"/>
</dbReference>
<evidence type="ECO:0000256" key="5">
    <source>
        <dbReference type="ARBA" id="ARBA00022475"/>
    </source>
</evidence>
<feature type="compositionally biased region" description="Polar residues" evidence="14">
    <location>
        <begin position="316"/>
        <end position="333"/>
    </location>
</feature>
<feature type="region of interest" description="Disordered" evidence="14">
    <location>
        <begin position="310"/>
        <end position="348"/>
    </location>
</feature>
<dbReference type="InterPro" id="IPR027417">
    <property type="entry name" value="P-loop_NTPase"/>
</dbReference>
<keyword evidence="9" id="KW-0067">ATP-binding</keyword>
<comment type="similarity">
    <text evidence="3">Belongs to the ABC transporter superfamily.</text>
</comment>
<evidence type="ECO:0000256" key="13">
    <source>
        <dbReference type="RuleBase" id="RU363032"/>
    </source>
</evidence>
<keyword evidence="6" id="KW-0997">Cell inner membrane</keyword>
<dbReference type="NCBIfam" id="TIGR01727">
    <property type="entry name" value="oligo_HPY"/>
    <property type="match status" value="1"/>
</dbReference>
<evidence type="ECO:0000256" key="8">
    <source>
        <dbReference type="ARBA" id="ARBA00022741"/>
    </source>
</evidence>
<evidence type="ECO:0000256" key="12">
    <source>
        <dbReference type="ARBA" id="ARBA00023136"/>
    </source>
</evidence>
<keyword evidence="4 13" id="KW-0813">Transport</keyword>
<gene>
    <name evidence="17" type="ORF">HD594_000247</name>
</gene>
<feature type="transmembrane region" description="Helical" evidence="13">
    <location>
        <begin position="162"/>
        <end position="180"/>
    </location>
</feature>
<evidence type="ECO:0000256" key="6">
    <source>
        <dbReference type="ARBA" id="ARBA00022519"/>
    </source>
</evidence>
<dbReference type="PROSITE" id="PS50928">
    <property type="entry name" value="ABC_TM1"/>
    <property type="match status" value="1"/>
</dbReference>
<evidence type="ECO:0000256" key="10">
    <source>
        <dbReference type="ARBA" id="ARBA00022967"/>
    </source>
</evidence>
<dbReference type="SMART" id="SM00382">
    <property type="entry name" value="AAA"/>
    <property type="match status" value="1"/>
</dbReference>
<keyword evidence="18" id="KW-1185">Reference proteome</keyword>
<dbReference type="Pfam" id="PF00005">
    <property type="entry name" value="ABC_tran"/>
    <property type="match status" value="1"/>
</dbReference>
<keyword evidence="10" id="KW-1278">Translocase</keyword>
<dbReference type="InterPro" id="IPR000515">
    <property type="entry name" value="MetI-like"/>
</dbReference>
<dbReference type="GO" id="GO:0016887">
    <property type="term" value="F:ATP hydrolysis activity"/>
    <property type="evidence" value="ECO:0007669"/>
    <property type="project" value="InterPro"/>
</dbReference>
<dbReference type="GO" id="GO:0055085">
    <property type="term" value="P:transmembrane transport"/>
    <property type="evidence" value="ECO:0007669"/>
    <property type="project" value="InterPro"/>
</dbReference>
<dbReference type="RefSeq" id="WP_184749210.1">
    <property type="nucleotide sequence ID" value="NZ_BAAAJR010000008.1"/>
</dbReference>
<dbReference type="PROSITE" id="PS50893">
    <property type="entry name" value="ABC_TRANSPORTER_2"/>
    <property type="match status" value="1"/>
</dbReference>
<keyword evidence="5" id="KW-1003">Cell membrane</keyword>
<dbReference type="InterPro" id="IPR003593">
    <property type="entry name" value="AAA+_ATPase"/>
</dbReference>
<dbReference type="PANTHER" id="PTHR43297">
    <property type="entry name" value="OLIGOPEPTIDE TRANSPORT ATP-BINDING PROTEIN APPD"/>
    <property type="match status" value="1"/>
</dbReference>
<evidence type="ECO:0000256" key="2">
    <source>
        <dbReference type="ARBA" id="ARBA00004202"/>
    </source>
</evidence>
<comment type="similarity">
    <text evidence="13">Belongs to the binding-protein-dependent transport system permease family.</text>
</comment>
<feature type="domain" description="ABC transporter" evidence="15">
    <location>
        <begin position="376"/>
        <end position="625"/>
    </location>
</feature>
<evidence type="ECO:0000256" key="9">
    <source>
        <dbReference type="ARBA" id="ARBA00022840"/>
    </source>
</evidence>
<dbReference type="Pfam" id="PF00528">
    <property type="entry name" value="BPD_transp_1"/>
    <property type="match status" value="1"/>
</dbReference>
<dbReference type="EMBL" id="JACHML010000001">
    <property type="protein sequence ID" value="MBB6389934.1"/>
    <property type="molecule type" value="Genomic_DNA"/>
</dbReference>
<dbReference type="SUPFAM" id="SSF52540">
    <property type="entry name" value="P-loop containing nucleoside triphosphate hydrolases"/>
    <property type="match status" value="1"/>
</dbReference>
<dbReference type="InterPro" id="IPR050388">
    <property type="entry name" value="ABC_Ni/Peptide_Import"/>
</dbReference>
<dbReference type="GO" id="GO:0005886">
    <property type="term" value="C:plasma membrane"/>
    <property type="evidence" value="ECO:0007669"/>
    <property type="project" value="UniProtKB-SubCell"/>
</dbReference>
<name>A0A7X0FLY7_9MICO</name>
<dbReference type="InterPro" id="IPR017871">
    <property type="entry name" value="ABC_transporter-like_CS"/>
</dbReference>
<sequence length="694" mass="73726">MTDTYTINLTRVGKPQKGQKSPSSARRIFDRVRRQPLTVAAFWTIVFLAVVAIFAPVLAPYDPNQSDYADLLSGPTAAHWLGTNDLGQDELSRLIFGTRVALVVALGSVVIAALLGVPLGLLLGYRGGWTDRLGSRLVDVAQALPGILVALAVIAILGRSLWTLMLAIGLIFTMGFARLTRAVTLSERHKLYVESAYVAGMKERVIIFRQVLPNLIGPIIIQAAVFFGSAIMIESGLSFLGVGLDRDTPTWGGMLSGAVEHQAQQPFLVFPPGIAIVITVLAFNFFGDGLNDAITGGVRKSPRKRLTTAELPGMSNAPTAASATLPGQTYSMGAQSADDAAPDAASPFPQKVKEIETPTGATEVLPEPVPGAVLDVRGLSVALERPEGDVVPLVSGAHLAIGQGEIVGLLGESGSGKSMFAKAVMGLLPPRTRLSAGSILFDGTQLAFQSQTMLRTVRGAGIGVVFQDPLSALSPVHTVGKQLIEPLREHKGMSKPEARERAVELLDRVGVTNPRERLDHYPHQFSGGMAQRVAIAMALAADPKLLIADEATSALDVTTQAQVLDLIMDLRDEYGMGVLMITHDLGVVAETCDRAAIMYAGEIVEVGTTTDLFHNPRHPYTSALLAANPASEAQVDRLPTISGRVPLAGEWPKGCHFANRCAFATDACTSSPVPLVDSVRCVRVDELTLEAVAR</sequence>
<feature type="transmembrane region" description="Helical" evidence="13">
    <location>
        <begin position="100"/>
        <end position="125"/>
    </location>
</feature>
<evidence type="ECO:0000256" key="7">
    <source>
        <dbReference type="ARBA" id="ARBA00022692"/>
    </source>
</evidence>
<dbReference type="GO" id="GO:0005524">
    <property type="term" value="F:ATP binding"/>
    <property type="evidence" value="ECO:0007669"/>
    <property type="project" value="UniProtKB-KW"/>
</dbReference>
<evidence type="ECO:0000256" key="4">
    <source>
        <dbReference type="ARBA" id="ARBA00022448"/>
    </source>
</evidence>
<evidence type="ECO:0000313" key="18">
    <source>
        <dbReference type="Proteomes" id="UP000537775"/>
    </source>
</evidence>
<dbReference type="Gene3D" id="3.40.50.300">
    <property type="entry name" value="P-loop containing nucleotide triphosphate hydrolases"/>
    <property type="match status" value="1"/>
</dbReference>
<keyword evidence="8" id="KW-0547">Nucleotide-binding</keyword>
<proteinExistence type="inferred from homology"/>
<dbReference type="Pfam" id="PF12911">
    <property type="entry name" value="OppC_N"/>
    <property type="match status" value="1"/>
</dbReference>
<feature type="domain" description="ABC transmembrane type-1" evidence="16">
    <location>
        <begin position="98"/>
        <end position="287"/>
    </location>
</feature>
<feature type="transmembrane region" description="Helical" evidence="13">
    <location>
        <begin position="211"/>
        <end position="233"/>
    </location>
</feature>
<comment type="caution">
    <text evidence="17">The sequence shown here is derived from an EMBL/GenBank/DDBJ whole genome shotgun (WGS) entry which is preliminary data.</text>
</comment>
<dbReference type="InterPro" id="IPR003439">
    <property type="entry name" value="ABC_transporter-like_ATP-bd"/>
</dbReference>